<evidence type="ECO:0000313" key="3">
    <source>
        <dbReference type="Proteomes" id="UP001139488"/>
    </source>
</evidence>
<dbReference type="InterPro" id="IPR036071">
    <property type="entry name" value="AMMECR1_dom_sf"/>
</dbReference>
<dbReference type="InterPro" id="IPR002733">
    <property type="entry name" value="AMMECR1_domain"/>
</dbReference>
<dbReference type="PANTHER" id="PTHR13016">
    <property type="entry name" value="AMMECR1 HOMOLOG"/>
    <property type="match status" value="1"/>
</dbReference>
<dbReference type="Gene3D" id="3.30.1490.150">
    <property type="entry name" value="Hypothetical protein ph0010, domain 2"/>
    <property type="match status" value="1"/>
</dbReference>
<dbReference type="EMBL" id="JAJNNZ010000008">
    <property type="protein sequence ID" value="MCJ2377496.1"/>
    <property type="molecule type" value="Genomic_DNA"/>
</dbReference>
<name>A0A9X1WCH0_9VIBR</name>
<dbReference type="InterPro" id="IPR023473">
    <property type="entry name" value="AMMECR1"/>
</dbReference>
<keyword evidence="3" id="KW-1185">Reference proteome</keyword>
<organism evidence="2 3">
    <name type="scientific">Vibrio gelatinilyticus</name>
    <dbReference type="NCBI Taxonomy" id="2893468"/>
    <lineage>
        <taxon>Bacteria</taxon>
        <taxon>Pseudomonadati</taxon>
        <taxon>Pseudomonadota</taxon>
        <taxon>Gammaproteobacteria</taxon>
        <taxon>Vibrionales</taxon>
        <taxon>Vibrionaceae</taxon>
        <taxon>Vibrio</taxon>
    </lineage>
</organism>
<dbReference type="RefSeq" id="WP_244357513.1">
    <property type="nucleotide sequence ID" value="NZ_JAJNNZ010000008.1"/>
</dbReference>
<evidence type="ECO:0000313" key="2">
    <source>
        <dbReference type="EMBL" id="MCJ2377496.1"/>
    </source>
</evidence>
<dbReference type="AlphaFoldDB" id="A0A9X1WCH0"/>
<accession>A0A9X1WCH0</accession>
<protein>
    <submittedName>
        <fullName evidence="2">AmmeMemoRadiSam system protein A</fullName>
    </submittedName>
</protein>
<dbReference type="Gene3D" id="3.30.700.20">
    <property type="entry name" value="Hypothetical protein ph0010, domain 1"/>
    <property type="match status" value="1"/>
</dbReference>
<sequence length="203" mass="22871">MSATQLHNIEHSHTSLKESELRILLDIVESTVRCYLDKLPLPQLVLSEFPQSLQQLGACFVTLHVDGQLQGCIGTTSESSPLVLEVQRKAWASACQDSRFAPLQKHQASGLEIEVSVLSTPIALEVTTEQELLDVLRHKHCGVILEDAYHHALFLPQVWEQLPTPSEFVTHLKLKGGWTQHYWSDNIQVKLFDVANKARAYQN</sequence>
<gene>
    <name evidence="2" type="primary">amrA</name>
    <name evidence="2" type="ORF">LNL84_11700</name>
</gene>
<dbReference type="InterPro" id="IPR027623">
    <property type="entry name" value="AmmeMemoSam_A"/>
</dbReference>
<dbReference type="PROSITE" id="PS51112">
    <property type="entry name" value="AMMECR1"/>
    <property type="match status" value="1"/>
</dbReference>
<dbReference type="InterPro" id="IPR027485">
    <property type="entry name" value="AMMECR1_N"/>
</dbReference>
<feature type="domain" description="AMMECR1" evidence="1">
    <location>
        <begin position="19"/>
        <end position="203"/>
    </location>
</feature>
<evidence type="ECO:0000259" key="1">
    <source>
        <dbReference type="PROSITE" id="PS51112"/>
    </source>
</evidence>
<dbReference type="SUPFAM" id="SSF143447">
    <property type="entry name" value="AMMECR1-like"/>
    <property type="match status" value="1"/>
</dbReference>
<dbReference type="Proteomes" id="UP001139488">
    <property type="component" value="Unassembled WGS sequence"/>
</dbReference>
<dbReference type="PANTHER" id="PTHR13016:SF0">
    <property type="entry name" value="AMME SYNDROME CANDIDATE GENE 1 PROTEIN"/>
    <property type="match status" value="1"/>
</dbReference>
<comment type="caution">
    <text evidence="2">The sequence shown here is derived from an EMBL/GenBank/DDBJ whole genome shotgun (WGS) entry which is preliminary data.</text>
</comment>
<proteinExistence type="predicted"/>
<dbReference type="NCBIfam" id="TIGR04335">
    <property type="entry name" value="AmmeMemoSam_A"/>
    <property type="match status" value="1"/>
</dbReference>
<reference evidence="2" key="1">
    <citation type="submission" date="2021-11" db="EMBL/GenBank/DDBJ databases">
        <title>Vibrio ZSDE26 sp. nov. and Vibrio ZSDZ34 sp. nov., isolated from coastal seawater in Qingdao.</title>
        <authorList>
            <person name="Zhang P."/>
        </authorList>
    </citation>
    <scope>NUCLEOTIDE SEQUENCE</scope>
    <source>
        <strain evidence="2">ZSDZ34</strain>
    </source>
</reference>
<dbReference type="Pfam" id="PF01871">
    <property type="entry name" value="AMMECR1"/>
    <property type="match status" value="1"/>
</dbReference>